<dbReference type="AlphaFoldDB" id="A0A4U6VLX8"/>
<reference evidence="1" key="1">
    <citation type="submission" date="2019-03" db="EMBL/GenBank/DDBJ databases">
        <title>WGS assembly of Setaria viridis.</title>
        <authorList>
            <person name="Huang P."/>
            <person name="Jenkins J."/>
            <person name="Grimwood J."/>
            <person name="Barry K."/>
            <person name="Healey A."/>
            <person name="Mamidi S."/>
            <person name="Sreedasyam A."/>
            <person name="Shu S."/>
            <person name="Feldman M."/>
            <person name="Wu J."/>
            <person name="Yu Y."/>
            <person name="Chen C."/>
            <person name="Johnson J."/>
            <person name="Rokhsar D."/>
            <person name="Baxter I."/>
            <person name="Schmutz J."/>
            <person name="Brutnell T."/>
            <person name="Kellogg E."/>
        </authorList>
    </citation>
    <scope>NUCLEOTIDE SEQUENCE [LARGE SCALE GENOMIC DNA]</scope>
</reference>
<organism evidence="1 2">
    <name type="scientific">Setaria viridis</name>
    <name type="common">Green bristlegrass</name>
    <name type="synonym">Setaria italica subsp. viridis</name>
    <dbReference type="NCBI Taxonomy" id="4556"/>
    <lineage>
        <taxon>Eukaryota</taxon>
        <taxon>Viridiplantae</taxon>
        <taxon>Streptophyta</taxon>
        <taxon>Embryophyta</taxon>
        <taxon>Tracheophyta</taxon>
        <taxon>Spermatophyta</taxon>
        <taxon>Magnoliopsida</taxon>
        <taxon>Liliopsida</taxon>
        <taxon>Poales</taxon>
        <taxon>Poaceae</taxon>
        <taxon>PACMAD clade</taxon>
        <taxon>Panicoideae</taxon>
        <taxon>Panicodae</taxon>
        <taxon>Paniceae</taxon>
        <taxon>Cenchrinae</taxon>
        <taxon>Setaria</taxon>
    </lineage>
</organism>
<gene>
    <name evidence="1" type="ORF">SEVIR_2G055350v2</name>
</gene>
<evidence type="ECO:0000313" key="2">
    <source>
        <dbReference type="Proteomes" id="UP000298652"/>
    </source>
</evidence>
<accession>A0A4U6VLX8</accession>
<sequence>MSVTSSDEQAYKPLLCPLGPSCYLTLNKMPKSGWWITVLSHQFWQVEREVRTHDHLYHI</sequence>
<dbReference type="EMBL" id="CM016553">
    <property type="protein sequence ID" value="TKW30698.1"/>
    <property type="molecule type" value="Genomic_DNA"/>
</dbReference>
<dbReference type="Proteomes" id="UP000298652">
    <property type="component" value="Chromosome 2"/>
</dbReference>
<dbReference type="Gramene" id="TKW30698">
    <property type="protein sequence ID" value="TKW30698"/>
    <property type="gene ID" value="SEVIR_2G055350v2"/>
</dbReference>
<evidence type="ECO:0000313" key="1">
    <source>
        <dbReference type="EMBL" id="TKW30698.1"/>
    </source>
</evidence>
<name>A0A4U6VLX8_SETVI</name>
<protein>
    <submittedName>
        <fullName evidence="1">Uncharacterized protein</fullName>
    </submittedName>
</protein>
<proteinExistence type="predicted"/>
<keyword evidence="2" id="KW-1185">Reference proteome</keyword>